<evidence type="ECO:0000259" key="14">
    <source>
        <dbReference type="PROSITE" id="PS50112"/>
    </source>
</evidence>
<feature type="domain" description="PAS" evidence="14">
    <location>
        <begin position="6"/>
        <end position="75"/>
    </location>
</feature>
<dbReference type="RefSeq" id="WP_076446483.1">
    <property type="nucleotide sequence ID" value="NZ_FTOQ01000003.1"/>
</dbReference>
<dbReference type="InterPro" id="IPR004358">
    <property type="entry name" value="Sig_transdc_His_kin-like_C"/>
</dbReference>
<proteinExistence type="predicted"/>
<dbReference type="EMBL" id="FTOQ01000003">
    <property type="protein sequence ID" value="SIS75655.1"/>
    <property type="molecule type" value="Genomic_DNA"/>
</dbReference>
<dbReference type="InterPro" id="IPR001789">
    <property type="entry name" value="Sig_transdc_resp-reg_receiver"/>
</dbReference>
<evidence type="ECO:0000256" key="4">
    <source>
        <dbReference type="ARBA" id="ARBA00022679"/>
    </source>
</evidence>
<dbReference type="PROSITE" id="PS50110">
    <property type="entry name" value="RESPONSE_REGULATORY"/>
    <property type="match status" value="1"/>
</dbReference>
<dbReference type="GO" id="GO:0000155">
    <property type="term" value="F:phosphorelay sensor kinase activity"/>
    <property type="evidence" value="ECO:0007669"/>
    <property type="project" value="InterPro"/>
</dbReference>
<dbReference type="Pfam" id="PF00072">
    <property type="entry name" value="Response_reg"/>
    <property type="match status" value="1"/>
</dbReference>
<evidence type="ECO:0000256" key="9">
    <source>
        <dbReference type="ARBA" id="ARBA00059827"/>
    </source>
</evidence>
<evidence type="ECO:0000256" key="10">
    <source>
        <dbReference type="ARBA" id="ARBA00070616"/>
    </source>
</evidence>
<reference evidence="16" key="1">
    <citation type="submission" date="2017-01" db="EMBL/GenBank/DDBJ databases">
        <authorList>
            <person name="Varghese N."/>
            <person name="Submissions S."/>
        </authorList>
    </citation>
    <scope>NUCLEOTIDE SEQUENCE [LARGE SCALE GENOMIC DNA]</scope>
    <source>
        <strain evidence="16">DSM 29430</strain>
    </source>
</reference>
<dbReference type="SUPFAM" id="SSF52172">
    <property type="entry name" value="CheY-like"/>
    <property type="match status" value="1"/>
</dbReference>
<dbReference type="CDD" id="cd00082">
    <property type="entry name" value="HisKA"/>
    <property type="match status" value="1"/>
</dbReference>
<evidence type="ECO:0000256" key="1">
    <source>
        <dbReference type="ARBA" id="ARBA00000085"/>
    </source>
</evidence>
<dbReference type="GO" id="GO:0006355">
    <property type="term" value="P:regulation of DNA-templated transcription"/>
    <property type="evidence" value="ECO:0007669"/>
    <property type="project" value="InterPro"/>
</dbReference>
<dbReference type="Gene3D" id="1.10.287.130">
    <property type="match status" value="1"/>
</dbReference>
<keyword evidence="7" id="KW-0067">ATP-binding</keyword>
<dbReference type="EC" id="2.7.13.3" evidence="2"/>
<dbReference type="OrthoDB" id="9796100at2"/>
<dbReference type="InterPro" id="IPR005467">
    <property type="entry name" value="His_kinase_dom"/>
</dbReference>
<evidence type="ECO:0000256" key="3">
    <source>
        <dbReference type="ARBA" id="ARBA00022553"/>
    </source>
</evidence>
<dbReference type="InterPro" id="IPR035965">
    <property type="entry name" value="PAS-like_dom_sf"/>
</dbReference>
<keyword evidence="16" id="KW-1185">Reference proteome</keyword>
<dbReference type="Gene3D" id="3.30.565.10">
    <property type="entry name" value="Histidine kinase-like ATPase, C-terminal domain"/>
    <property type="match status" value="1"/>
</dbReference>
<dbReference type="SUPFAM" id="SSF47384">
    <property type="entry name" value="Homodimeric domain of signal transducing histidine kinase"/>
    <property type="match status" value="1"/>
</dbReference>
<dbReference type="SMART" id="SM00388">
    <property type="entry name" value="HisKA"/>
    <property type="match status" value="1"/>
</dbReference>
<evidence type="ECO:0000313" key="16">
    <source>
        <dbReference type="Proteomes" id="UP000186684"/>
    </source>
</evidence>
<evidence type="ECO:0000259" key="13">
    <source>
        <dbReference type="PROSITE" id="PS50110"/>
    </source>
</evidence>
<dbReference type="PANTHER" id="PTHR43065:SF49">
    <property type="entry name" value="HISTIDINE KINASE"/>
    <property type="match status" value="1"/>
</dbReference>
<keyword evidence="3 11" id="KW-0597">Phosphoprotein</keyword>
<dbReference type="SMART" id="SM00448">
    <property type="entry name" value="REC"/>
    <property type="match status" value="1"/>
</dbReference>
<feature type="domain" description="Histidine kinase" evidence="12">
    <location>
        <begin position="146"/>
        <end position="368"/>
    </location>
</feature>
<dbReference type="SMART" id="SM00091">
    <property type="entry name" value="PAS"/>
    <property type="match status" value="1"/>
</dbReference>
<dbReference type="InterPro" id="IPR003661">
    <property type="entry name" value="HisK_dim/P_dom"/>
</dbReference>
<dbReference type="PROSITE" id="PS50112">
    <property type="entry name" value="PAS"/>
    <property type="match status" value="1"/>
</dbReference>
<dbReference type="SMART" id="SM00387">
    <property type="entry name" value="HATPase_c"/>
    <property type="match status" value="1"/>
</dbReference>
<dbReference type="SUPFAM" id="SSF55874">
    <property type="entry name" value="ATPase domain of HSP90 chaperone/DNA topoisomerase II/histidine kinase"/>
    <property type="match status" value="1"/>
</dbReference>
<dbReference type="InterPro" id="IPR003594">
    <property type="entry name" value="HATPase_dom"/>
</dbReference>
<keyword evidence="8" id="KW-0902">Two-component regulatory system</keyword>
<keyword evidence="4" id="KW-0808">Transferase</keyword>
<evidence type="ECO:0000256" key="2">
    <source>
        <dbReference type="ARBA" id="ARBA00012438"/>
    </source>
</evidence>
<dbReference type="PANTHER" id="PTHR43065">
    <property type="entry name" value="SENSOR HISTIDINE KINASE"/>
    <property type="match status" value="1"/>
</dbReference>
<evidence type="ECO:0000256" key="11">
    <source>
        <dbReference type="PROSITE-ProRule" id="PRU00169"/>
    </source>
</evidence>
<dbReference type="Gene3D" id="3.30.450.20">
    <property type="entry name" value="PAS domain"/>
    <property type="match status" value="1"/>
</dbReference>
<comment type="function">
    <text evidence="9">Putative oxygen sensor; modulates the activity of FixJ, a transcriptional activator of nitrogen fixation fixK gene. FixL probably acts as a kinase that phosphorylates FixJ.</text>
</comment>
<dbReference type="InterPro" id="IPR036097">
    <property type="entry name" value="HisK_dim/P_sf"/>
</dbReference>
<dbReference type="GO" id="GO:0005524">
    <property type="term" value="F:ATP binding"/>
    <property type="evidence" value="ECO:0007669"/>
    <property type="project" value="UniProtKB-KW"/>
</dbReference>
<dbReference type="InterPro" id="IPR011006">
    <property type="entry name" value="CheY-like_superfamily"/>
</dbReference>
<dbReference type="InterPro" id="IPR036890">
    <property type="entry name" value="HATPase_C_sf"/>
</dbReference>
<comment type="catalytic activity">
    <reaction evidence="1">
        <text>ATP + protein L-histidine = ADP + protein N-phospho-L-histidine.</text>
        <dbReference type="EC" id="2.7.13.3"/>
    </reaction>
</comment>
<feature type="domain" description="Response regulatory" evidence="13">
    <location>
        <begin position="393"/>
        <end position="509"/>
    </location>
</feature>
<dbReference type="Proteomes" id="UP000186684">
    <property type="component" value="Unassembled WGS sequence"/>
</dbReference>
<dbReference type="STRING" id="633194.SAMN05421759_10330"/>
<dbReference type="PRINTS" id="PR00344">
    <property type="entry name" value="BCTRLSENSOR"/>
</dbReference>
<dbReference type="Pfam" id="PF02518">
    <property type="entry name" value="HATPase_c"/>
    <property type="match status" value="1"/>
</dbReference>
<dbReference type="FunFam" id="3.30.450.20:FF:000060">
    <property type="entry name" value="Sensor protein FixL"/>
    <property type="match status" value="1"/>
</dbReference>
<evidence type="ECO:0000256" key="5">
    <source>
        <dbReference type="ARBA" id="ARBA00022741"/>
    </source>
</evidence>
<name>A0A1N7LP60_9RHOB</name>
<evidence type="ECO:0000256" key="7">
    <source>
        <dbReference type="ARBA" id="ARBA00022840"/>
    </source>
</evidence>
<keyword evidence="5" id="KW-0547">Nucleotide-binding</keyword>
<keyword evidence="6 15" id="KW-0418">Kinase</keyword>
<evidence type="ECO:0000256" key="6">
    <source>
        <dbReference type="ARBA" id="ARBA00022777"/>
    </source>
</evidence>
<dbReference type="CDD" id="cd00130">
    <property type="entry name" value="PAS"/>
    <property type="match status" value="1"/>
</dbReference>
<dbReference type="Pfam" id="PF00989">
    <property type="entry name" value="PAS"/>
    <property type="match status" value="1"/>
</dbReference>
<dbReference type="SUPFAM" id="SSF55785">
    <property type="entry name" value="PYP-like sensor domain (PAS domain)"/>
    <property type="match status" value="1"/>
</dbReference>
<dbReference type="NCBIfam" id="TIGR00229">
    <property type="entry name" value="sensory_box"/>
    <property type="match status" value="1"/>
</dbReference>
<dbReference type="InterPro" id="IPR013767">
    <property type="entry name" value="PAS_fold"/>
</dbReference>
<sequence>MPQAADSEILSAILDAAVDAIIVADAQGRILRANHATHTLFGYPPEALVGRNVAMLMPREQASAHEGYMAAYRETGIARIVGIGRDLTGQRQDGSTFPVHLSVGEAKVGPDPIFVAILHDLTARAASESALARSMRLDAVGQMTGGITHDFNNILTVIMGNLELAQSSAGDARTARYLSQAMEAAETGAGLTAQLMIFARKGSLKPEAVDLGRICQKTTRLLSQTLGETYEIRVDCPTGLPHVQVDPVQLESAIVNIAVNARDAMPEGGRILFQVDEIEIDDSYMAQETHVAPGHYLRLLVSDDGTGMSAEAQARAFEPFFTTKAPGHGTGLGLAMVHGFVRQSGGHITLYSEPGHGTAIGLYLPALPTDAEASRPGHGGDADPSMPLGRGERVLVVEDSPHVRRITAERLGALGYAVEIAETGDAAWRMLQDGLKVSAVLSDVVMPGTLSGFDLARRIRADFPDMPVILTSGYASDVVSEQMPGADAFEILHKPYHQGALARRLAAALDPASG</sequence>
<organism evidence="15 16">
    <name type="scientific">Roseivivax lentus</name>
    <dbReference type="NCBI Taxonomy" id="633194"/>
    <lineage>
        <taxon>Bacteria</taxon>
        <taxon>Pseudomonadati</taxon>
        <taxon>Pseudomonadota</taxon>
        <taxon>Alphaproteobacteria</taxon>
        <taxon>Rhodobacterales</taxon>
        <taxon>Roseobacteraceae</taxon>
        <taxon>Roseivivax</taxon>
    </lineage>
</organism>
<dbReference type="InterPro" id="IPR000014">
    <property type="entry name" value="PAS"/>
</dbReference>
<dbReference type="Pfam" id="PF00512">
    <property type="entry name" value="HisKA"/>
    <property type="match status" value="1"/>
</dbReference>
<evidence type="ECO:0000256" key="8">
    <source>
        <dbReference type="ARBA" id="ARBA00023012"/>
    </source>
</evidence>
<accession>A0A1N7LP60</accession>
<protein>
    <recommendedName>
        <fullName evidence="10">Sensor protein FixL</fullName>
        <ecNumber evidence="2">2.7.13.3</ecNumber>
    </recommendedName>
</protein>
<feature type="modified residue" description="4-aspartylphosphate" evidence="11">
    <location>
        <position position="443"/>
    </location>
</feature>
<evidence type="ECO:0000313" key="15">
    <source>
        <dbReference type="EMBL" id="SIS75655.1"/>
    </source>
</evidence>
<dbReference type="AlphaFoldDB" id="A0A1N7LP60"/>
<dbReference type="PROSITE" id="PS50109">
    <property type="entry name" value="HIS_KIN"/>
    <property type="match status" value="1"/>
</dbReference>
<evidence type="ECO:0000259" key="12">
    <source>
        <dbReference type="PROSITE" id="PS50109"/>
    </source>
</evidence>
<dbReference type="Gene3D" id="3.40.50.2300">
    <property type="match status" value="1"/>
</dbReference>
<gene>
    <name evidence="15" type="ORF">SAMN05421759_10330</name>
</gene>